<keyword evidence="2" id="KW-1185">Reference proteome</keyword>
<gene>
    <name evidence="1" type="ORF">QQF32_19765</name>
</gene>
<dbReference type="AlphaFoldDB" id="A0AAP4FXK9"/>
<dbReference type="Proteomes" id="UP001223214">
    <property type="component" value="Unassembled WGS sequence"/>
</dbReference>
<accession>A0AAP4FXK9</accession>
<name>A0AAP4FXK9_9ENTR</name>
<sequence length="56" mass="6737">MHTCARCGKKRNILERLFALDDEYCDECLFDTDQELREKRIIPVRQPDKCKKEHTP</sequence>
<protein>
    <submittedName>
        <fullName evidence="1">Uncharacterized protein</fullName>
    </submittedName>
</protein>
<dbReference type="RefSeq" id="WP_285148439.1">
    <property type="nucleotide sequence ID" value="NZ_JASSOM010000074.1"/>
</dbReference>
<comment type="caution">
    <text evidence="1">The sequence shown here is derived from an EMBL/GenBank/DDBJ whole genome shotgun (WGS) entry which is preliminary data.</text>
</comment>
<reference evidence="1 2" key="1">
    <citation type="submission" date="2023-06" db="EMBL/GenBank/DDBJ databases">
        <title>Identification and characterization of antibiotic-resistant Gram-negative bacteria.</title>
        <authorList>
            <person name="Cho G.-S."/>
            <person name="Lee J."/>
            <person name="Tai E."/>
            <person name="Jeong S."/>
            <person name="Kim I."/>
            <person name="Kim B.-E."/>
            <person name="Jeong M.-I."/>
            <person name="Oh K.-K."/>
            <person name="Franz C.M.A.P."/>
        </authorList>
    </citation>
    <scope>NUCLEOTIDE SEQUENCE [LARGE SCALE GENOMIC DNA]</scope>
    <source>
        <strain evidence="1 2">V106_12</strain>
    </source>
</reference>
<dbReference type="EMBL" id="JASSOM010000074">
    <property type="protein sequence ID" value="MDK9365437.1"/>
    <property type="molecule type" value="Genomic_DNA"/>
</dbReference>
<organism evidence="1 2">
    <name type="scientific">Lelliottia wanjuensis</name>
    <dbReference type="NCBI Taxonomy" id="3050585"/>
    <lineage>
        <taxon>Bacteria</taxon>
        <taxon>Pseudomonadati</taxon>
        <taxon>Pseudomonadota</taxon>
        <taxon>Gammaproteobacteria</taxon>
        <taxon>Enterobacterales</taxon>
        <taxon>Enterobacteriaceae</taxon>
        <taxon>Lelliottia</taxon>
    </lineage>
</organism>
<evidence type="ECO:0000313" key="1">
    <source>
        <dbReference type="EMBL" id="MDK9365437.1"/>
    </source>
</evidence>
<proteinExistence type="predicted"/>
<evidence type="ECO:0000313" key="2">
    <source>
        <dbReference type="Proteomes" id="UP001223214"/>
    </source>
</evidence>